<keyword evidence="3" id="KW-1003">Cell membrane</keyword>
<feature type="domain" description="Prepilin type IV endopeptidase peptidase" evidence="8">
    <location>
        <begin position="112"/>
        <end position="213"/>
    </location>
</feature>
<comment type="caution">
    <text evidence="10">The sequence shown here is derived from an EMBL/GenBank/DDBJ whole genome shotgun (WGS) entry which is preliminary data.</text>
</comment>
<evidence type="ECO:0000256" key="5">
    <source>
        <dbReference type="ARBA" id="ARBA00022989"/>
    </source>
</evidence>
<dbReference type="InterPro" id="IPR000045">
    <property type="entry name" value="Prepilin_IV_endopep_pep"/>
</dbReference>
<evidence type="ECO:0000259" key="9">
    <source>
        <dbReference type="Pfam" id="PF06750"/>
    </source>
</evidence>
<protein>
    <recommendedName>
        <fullName evidence="12">Prepilin peptidase</fullName>
    </recommendedName>
</protein>
<feature type="transmembrane region" description="Helical" evidence="7">
    <location>
        <begin position="132"/>
        <end position="149"/>
    </location>
</feature>
<keyword evidence="5 7" id="KW-1133">Transmembrane helix</keyword>
<evidence type="ECO:0000256" key="6">
    <source>
        <dbReference type="ARBA" id="ARBA00023136"/>
    </source>
</evidence>
<evidence type="ECO:0000313" key="11">
    <source>
        <dbReference type="Proteomes" id="UP000178742"/>
    </source>
</evidence>
<feature type="transmembrane region" description="Helical" evidence="7">
    <location>
        <begin position="75"/>
        <end position="93"/>
    </location>
</feature>
<dbReference type="Pfam" id="PF06750">
    <property type="entry name" value="A24_N_bact"/>
    <property type="match status" value="1"/>
</dbReference>
<organism evidence="10 11">
    <name type="scientific">Candidatus Magasanikbacteria bacterium RIFCSPHIGHO2_02_FULL_41_13</name>
    <dbReference type="NCBI Taxonomy" id="1798676"/>
    <lineage>
        <taxon>Bacteria</taxon>
        <taxon>Candidatus Magasanikiibacteriota</taxon>
    </lineage>
</organism>
<dbReference type="Gene3D" id="1.20.120.1220">
    <property type="match status" value="1"/>
</dbReference>
<comment type="similarity">
    <text evidence="2">Belongs to the peptidase A24 family.</text>
</comment>
<reference evidence="10 11" key="1">
    <citation type="journal article" date="2016" name="Nat. Commun.">
        <title>Thousands of microbial genomes shed light on interconnected biogeochemical processes in an aquifer system.</title>
        <authorList>
            <person name="Anantharaman K."/>
            <person name="Brown C.T."/>
            <person name="Hug L.A."/>
            <person name="Sharon I."/>
            <person name="Castelle C.J."/>
            <person name="Probst A.J."/>
            <person name="Thomas B.C."/>
            <person name="Singh A."/>
            <person name="Wilkins M.J."/>
            <person name="Karaoz U."/>
            <person name="Brodie E.L."/>
            <person name="Williams K.H."/>
            <person name="Hubbard S.S."/>
            <person name="Banfield J.F."/>
        </authorList>
    </citation>
    <scope>NUCLEOTIDE SEQUENCE [LARGE SCALE GENOMIC DNA]</scope>
</reference>
<dbReference type="GO" id="GO:0005886">
    <property type="term" value="C:plasma membrane"/>
    <property type="evidence" value="ECO:0007669"/>
    <property type="project" value="UniProtKB-SubCell"/>
</dbReference>
<dbReference type="Pfam" id="PF01478">
    <property type="entry name" value="Peptidase_A24"/>
    <property type="match status" value="1"/>
</dbReference>
<evidence type="ECO:0000259" key="8">
    <source>
        <dbReference type="Pfam" id="PF01478"/>
    </source>
</evidence>
<evidence type="ECO:0000256" key="1">
    <source>
        <dbReference type="ARBA" id="ARBA00004651"/>
    </source>
</evidence>
<name>A0A1F6M4A3_9BACT</name>
<dbReference type="GO" id="GO:0006465">
    <property type="term" value="P:signal peptide processing"/>
    <property type="evidence" value="ECO:0007669"/>
    <property type="project" value="TreeGrafter"/>
</dbReference>
<evidence type="ECO:0000256" key="7">
    <source>
        <dbReference type="SAM" id="Phobius"/>
    </source>
</evidence>
<dbReference type="EMBL" id="MFPX01000018">
    <property type="protein sequence ID" value="OGH66420.1"/>
    <property type="molecule type" value="Genomic_DNA"/>
</dbReference>
<evidence type="ECO:0000256" key="3">
    <source>
        <dbReference type="ARBA" id="ARBA00022475"/>
    </source>
</evidence>
<proteinExistence type="inferred from homology"/>
<feature type="transmembrane region" description="Helical" evidence="7">
    <location>
        <begin position="99"/>
        <end position="120"/>
    </location>
</feature>
<feature type="transmembrane region" description="Helical" evidence="7">
    <location>
        <begin position="199"/>
        <end position="218"/>
    </location>
</feature>
<dbReference type="InterPro" id="IPR010627">
    <property type="entry name" value="Prepilin_pept_A24_N"/>
</dbReference>
<keyword evidence="6 7" id="KW-0472">Membrane</keyword>
<dbReference type="STRING" id="1798676.A3B90_00210"/>
<dbReference type="GO" id="GO:0004190">
    <property type="term" value="F:aspartic-type endopeptidase activity"/>
    <property type="evidence" value="ECO:0007669"/>
    <property type="project" value="InterPro"/>
</dbReference>
<feature type="transmembrane region" description="Helical" evidence="7">
    <location>
        <begin position="155"/>
        <end position="172"/>
    </location>
</feature>
<comment type="subcellular location">
    <subcellularLocation>
        <location evidence="1">Cell membrane</location>
        <topology evidence="1">Multi-pass membrane protein</topology>
    </subcellularLocation>
</comment>
<evidence type="ECO:0000313" key="10">
    <source>
        <dbReference type="EMBL" id="OGH66420.1"/>
    </source>
</evidence>
<dbReference type="Proteomes" id="UP000178742">
    <property type="component" value="Unassembled WGS sequence"/>
</dbReference>
<feature type="domain" description="Prepilin peptidase A24 N-terminal" evidence="9">
    <location>
        <begin position="12"/>
        <end position="91"/>
    </location>
</feature>
<feature type="transmembrane region" description="Helical" evidence="7">
    <location>
        <begin position="5"/>
        <end position="25"/>
    </location>
</feature>
<dbReference type="PANTHER" id="PTHR30487:SF0">
    <property type="entry name" value="PREPILIN LEADER PEPTIDASE_N-METHYLTRANSFERASE-RELATED"/>
    <property type="match status" value="1"/>
</dbReference>
<feature type="transmembrane region" description="Helical" evidence="7">
    <location>
        <begin position="177"/>
        <end position="193"/>
    </location>
</feature>
<dbReference type="InterPro" id="IPR050882">
    <property type="entry name" value="Prepilin_peptidase/N-MTase"/>
</dbReference>
<dbReference type="PANTHER" id="PTHR30487">
    <property type="entry name" value="TYPE 4 PREPILIN-LIKE PROTEINS LEADER PEPTIDE-PROCESSING ENZYME"/>
    <property type="match status" value="1"/>
</dbReference>
<evidence type="ECO:0000256" key="2">
    <source>
        <dbReference type="ARBA" id="ARBA00005801"/>
    </source>
</evidence>
<accession>A0A1F6M4A3</accession>
<gene>
    <name evidence="10" type="ORF">A3B90_00210</name>
</gene>
<feature type="transmembrane region" description="Helical" evidence="7">
    <location>
        <begin position="230"/>
        <end position="253"/>
    </location>
</feature>
<evidence type="ECO:0008006" key="12">
    <source>
        <dbReference type="Google" id="ProtNLM"/>
    </source>
</evidence>
<evidence type="ECO:0000256" key="4">
    <source>
        <dbReference type="ARBA" id="ARBA00022692"/>
    </source>
</evidence>
<sequence>MQIIFYIFIASIGLTLGSFIAAWVSRAHFGISVSSGRSHCVHCKYTLETIDLIPVLSFILLKGKCKKCSTKISSHYFFTELVFMLGLLFLAYFNHANFFHISSVFVFHSIAWFFLTAIFVSDFLYQEIPFEMTTFSTCILFFFAFASGLMDWKNMALGAIIASGFFLIQYLLSKGRWIGFGDVIFGLLMGVILGWQKTILALCLAYIVGAVCGAILLLRKKAKKDSALAFGTFLSLATFVAMLWGEKIIAWYLHFV</sequence>
<keyword evidence="4 7" id="KW-0812">Transmembrane</keyword>
<dbReference type="AlphaFoldDB" id="A0A1F6M4A3"/>